<dbReference type="AlphaFoldDB" id="A0A2B7WXG2"/>
<proteinExistence type="predicted"/>
<dbReference type="OrthoDB" id="4510061at2759"/>
<evidence type="ECO:0000313" key="2">
    <source>
        <dbReference type="Proteomes" id="UP000224080"/>
    </source>
</evidence>
<reference evidence="1 2" key="1">
    <citation type="submission" date="2017-10" db="EMBL/GenBank/DDBJ databases">
        <title>Comparative genomics in systemic dimorphic fungi from Ajellomycetaceae.</title>
        <authorList>
            <person name="Munoz J.F."/>
            <person name="Mcewen J.G."/>
            <person name="Clay O.K."/>
            <person name="Cuomo C.A."/>
        </authorList>
    </citation>
    <scope>NUCLEOTIDE SEQUENCE [LARGE SCALE GENOMIC DNA]</scope>
    <source>
        <strain evidence="1 2">UAMH130</strain>
    </source>
</reference>
<gene>
    <name evidence="1" type="ORF">GX51_03734</name>
</gene>
<keyword evidence="2" id="KW-1185">Reference proteome</keyword>
<evidence type="ECO:0000313" key="1">
    <source>
        <dbReference type="EMBL" id="PGH04064.1"/>
    </source>
</evidence>
<dbReference type="Proteomes" id="UP000224080">
    <property type="component" value="Unassembled WGS sequence"/>
</dbReference>
<sequence length="177" mass="20024">MSDPLDDARAIRVTELMNDFRTIHFNIVGLRAEPAPNEQFCEGYVVMSQCLADAQALLNSPPDRPELQNTGESVKRELQRFIVDASARRFQAHKIYLRMAAARRWVLRRTQLLQGQKLSTQHVNDLRAATEALHSELAGITDNAVVNDLRSADMRAGYWLDEDPSLSAIQSWMSSQN</sequence>
<comment type="caution">
    <text evidence="1">The sequence shown here is derived from an EMBL/GenBank/DDBJ whole genome shotgun (WGS) entry which is preliminary data.</text>
</comment>
<accession>A0A2B7WXG2</accession>
<dbReference type="EMBL" id="PDNC01000042">
    <property type="protein sequence ID" value="PGH04064.1"/>
    <property type="molecule type" value="Genomic_DNA"/>
</dbReference>
<protein>
    <submittedName>
        <fullName evidence="1">Uncharacterized protein</fullName>
    </submittedName>
</protein>
<name>A0A2B7WXG2_9EURO</name>
<organism evidence="1 2">
    <name type="scientific">Blastomyces parvus</name>
    <dbReference type="NCBI Taxonomy" id="2060905"/>
    <lineage>
        <taxon>Eukaryota</taxon>
        <taxon>Fungi</taxon>
        <taxon>Dikarya</taxon>
        <taxon>Ascomycota</taxon>
        <taxon>Pezizomycotina</taxon>
        <taxon>Eurotiomycetes</taxon>
        <taxon>Eurotiomycetidae</taxon>
        <taxon>Onygenales</taxon>
        <taxon>Ajellomycetaceae</taxon>
        <taxon>Blastomyces</taxon>
    </lineage>
</organism>